<name>A0A654M4W5_9ARCH</name>
<reference evidence="2" key="1">
    <citation type="submission" date="2015-10" db="EMBL/GenBank/DDBJ databases">
        <title>Niche specialization of a soil ammonia-oxidizing archaeon, Candidatus Nitrosocosmicus oleophilus.</title>
        <authorList>
            <person name="Jung M.-Y."/>
            <person name="Rhee S.-K."/>
        </authorList>
    </citation>
    <scope>NUCLEOTIDE SEQUENCE [LARGE SCALE GENOMIC DNA]</scope>
    <source>
        <strain evidence="2">MY3</strain>
    </source>
</reference>
<dbReference type="KEGG" id="taa:NMY3_03406"/>
<sequence>MIQGNAYEPSPLMNHYGLEIRISQMPIKDTKSSNYKSAKTVENDHERVTTLQIVSKNNEIL</sequence>
<proteinExistence type="predicted"/>
<accession>A0A654M4W5</accession>
<protein>
    <submittedName>
        <fullName evidence="1">Uncharacterized protein</fullName>
    </submittedName>
</protein>
<dbReference type="AlphaFoldDB" id="A0A654M4W5"/>
<gene>
    <name evidence="1" type="ORF">NMY3_03406</name>
</gene>
<organism evidence="1 2">
    <name type="scientific">Candidatus Nitrosocosmicus oleophilus</name>
    <dbReference type="NCBI Taxonomy" id="1353260"/>
    <lineage>
        <taxon>Archaea</taxon>
        <taxon>Nitrososphaerota</taxon>
        <taxon>Nitrososphaeria</taxon>
        <taxon>Nitrososphaerales</taxon>
        <taxon>Nitrososphaeraceae</taxon>
        <taxon>Candidatus Nitrosocosmicus</taxon>
    </lineage>
</organism>
<evidence type="ECO:0000313" key="1">
    <source>
        <dbReference type="EMBL" id="ALI37589.1"/>
    </source>
</evidence>
<dbReference type="Proteomes" id="UP000058925">
    <property type="component" value="Chromosome"/>
</dbReference>
<keyword evidence="2" id="KW-1185">Reference proteome</keyword>
<dbReference type="EMBL" id="CP012850">
    <property type="protein sequence ID" value="ALI37589.1"/>
    <property type="molecule type" value="Genomic_DNA"/>
</dbReference>
<evidence type="ECO:0000313" key="2">
    <source>
        <dbReference type="Proteomes" id="UP000058925"/>
    </source>
</evidence>